<dbReference type="Gramene" id="Solyc04g076715.1.1">
    <property type="protein sequence ID" value="Solyc04g076715.1.1"/>
    <property type="gene ID" value="Solyc04g076715.1"/>
</dbReference>
<dbReference type="InParanoid" id="A0A3Q7H0Y0"/>
<dbReference type="Proteomes" id="UP000004994">
    <property type="component" value="Chromosome 4"/>
</dbReference>
<keyword evidence="2" id="KW-1133">Transmembrane helix</keyword>
<name>A0A3Q7H0Y0_SOLLC</name>
<evidence type="ECO:0000256" key="2">
    <source>
        <dbReference type="SAM" id="Phobius"/>
    </source>
</evidence>
<feature type="transmembrane region" description="Helical" evidence="2">
    <location>
        <begin position="30"/>
        <end position="53"/>
    </location>
</feature>
<keyword evidence="2" id="KW-0472">Membrane</keyword>
<dbReference type="AlphaFoldDB" id="A0A3Q7H0Y0"/>
<reference evidence="3" key="2">
    <citation type="submission" date="2019-01" db="UniProtKB">
        <authorList>
            <consortium name="EnsemblPlants"/>
        </authorList>
    </citation>
    <scope>IDENTIFICATION</scope>
    <source>
        <strain evidence="3">cv. Heinz 1706</strain>
    </source>
</reference>
<evidence type="ECO:0000256" key="1">
    <source>
        <dbReference type="SAM" id="MobiDB-lite"/>
    </source>
</evidence>
<dbReference type="EnsemblPlants" id="Solyc04g076715.1.1">
    <property type="protein sequence ID" value="Solyc04g076715.1.1"/>
    <property type="gene ID" value="Solyc04g076715.1"/>
</dbReference>
<feature type="compositionally biased region" description="Polar residues" evidence="1">
    <location>
        <begin position="10"/>
        <end position="20"/>
    </location>
</feature>
<evidence type="ECO:0000313" key="3">
    <source>
        <dbReference type="EnsemblPlants" id="Solyc04g076715.1.1"/>
    </source>
</evidence>
<keyword evidence="2" id="KW-0812">Transmembrane</keyword>
<reference evidence="3" key="1">
    <citation type="journal article" date="2012" name="Nature">
        <title>The tomato genome sequence provides insights into fleshy fruit evolution.</title>
        <authorList>
            <consortium name="Tomato Genome Consortium"/>
        </authorList>
    </citation>
    <scope>NUCLEOTIDE SEQUENCE [LARGE SCALE GENOMIC DNA]</scope>
    <source>
        <strain evidence="3">cv. Heinz 1706</strain>
    </source>
</reference>
<keyword evidence="4" id="KW-1185">Reference proteome</keyword>
<organism evidence="3">
    <name type="scientific">Solanum lycopersicum</name>
    <name type="common">Tomato</name>
    <name type="synonym">Lycopersicon esculentum</name>
    <dbReference type="NCBI Taxonomy" id="4081"/>
    <lineage>
        <taxon>Eukaryota</taxon>
        <taxon>Viridiplantae</taxon>
        <taxon>Streptophyta</taxon>
        <taxon>Embryophyta</taxon>
        <taxon>Tracheophyta</taxon>
        <taxon>Spermatophyta</taxon>
        <taxon>Magnoliopsida</taxon>
        <taxon>eudicotyledons</taxon>
        <taxon>Gunneridae</taxon>
        <taxon>Pentapetalae</taxon>
        <taxon>asterids</taxon>
        <taxon>lamiids</taxon>
        <taxon>Solanales</taxon>
        <taxon>Solanaceae</taxon>
        <taxon>Solanoideae</taxon>
        <taxon>Solaneae</taxon>
        <taxon>Solanum</taxon>
        <taxon>Solanum subgen. Lycopersicon</taxon>
    </lineage>
</organism>
<dbReference type="PaxDb" id="4081-Solyc04g076720.1.1"/>
<sequence length="72" mass="8070">MLCSYEERQPASNSKHQGYTNPDFQHARRYIVAGVIAASLLLIVVLPTTVFLWQPLVHSPSSEVSLKQIEGF</sequence>
<evidence type="ECO:0000313" key="4">
    <source>
        <dbReference type="Proteomes" id="UP000004994"/>
    </source>
</evidence>
<protein>
    <submittedName>
        <fullName evidence="3">Uncharacterized protein</fullName>
    </submittedName>
</protein>
<dbReference type="SMR" id="A0A3Q7H0Y0"/>
<accession>A0A3Q7H0Y0</accession>
<feature type="region of interest" description="Disordered" evidence="1">
    <location>
        <begin position="1"/>
        <end position="20"/>
    </location>
</feature>
<proteinExistence type="predicted"/>